<dbReference type="SMART" id="SM01130">
    <property type="entry name" value="DHDPS"/>
    <property type="match status" value="1"/>
</dbReference>
<gene>
    <name evidence="4" type="ORF">LSG31_20885</name>
</gene>
<dbReference type="InterPro" id="IPR013785">
    <property type="entry name" value="Aldolase_TIM"/>
</dbReference>
<dbReference type="PANTHER" id="PTHR12128:SF66">
    <property type="entry name" value="4-HYDROXY-2-OXOGLUTARATE ALDOLASE, MITOCHONDRIAL"/>
    <property type="match status" value="1"/>
</dbReference>
<keyword evidence="2 3" id="KW-0456">Lyase</keyword>
<organism evidence="4 5">
    <name type="scientific">Fodinisporobacter ferrooxydans</name>
    <dbReference type="NCBI Taxonomy" id="2901836"/>
    <lineage>
        <taxon>Bacteria</taxon>
        <taxon>Bacillati</taxon>
        <taxon>Bacillota</taxon>
        <taxon>Bacilli</taxon>
        <taxon>Bacillales</taxon>
        <taxon>Alicyclobacillaceae</taxon>
        <taxon>Fodinisporobacter</taxon>
    </lineage>
</organism>
<evidence type="ECO:0000313" key="5">
    <source>
        <dbReference type="Proteomes" id="UP000830167"/>
    </source>
</evidence>
<dbReference type="CDD" id="cd00408">
    <property type="entry name" value="DHDPS-like"/>
    <property type="match status" value="1"/>
</dbReference>
<dbReference type="Proteomes" id="UP000830167">
    <property type="component" value="Chromosome"/>
</dbReference>
<evidence type="ECO:0000256" key="2">
    <source>
        <dbReference type="ARBA" id="ARBA00023239"/>
    </source>
</evidence>
<dbReference type="Pfam" id="PF00701">
    <property type="entry name" value="DHDPS"/>
    <property type="match status" value="1"/>
</dbReference>
<dbReference type="SUPFAM" id="SSF51569">
    <property type="entry name" value="Aldolase"/>
    <property type="match status" value="1"/>
</dbReference>
<accession>A0ABY4CJ31</accession>
<keyword evidence="5" id="KW-1185">Reference proteome</keyword>
<protein>
    <submittedName>
        <fullName evidence="4">Dihydrodipicolinate synthase family protein</fullName>
    </submittedName>
</protein>
<reference evidence="4" key="1">
    <citation type="submission" date="2021-12" db="EMBL/GenBank/DDBJ databases">
        <title>Alicyclobacillaceae gen. nov., sp. nov., isolated from chalcocite enrichment system.</title>
        <authorList>
            <person name="Jiang Z."/>
        </authorList>
    </citation>
    <scope>NUCLEOTIDE SEQUENCE</scope>
    <source>
        <strain evidence="4">MYW30-H2</strain>
    </source>
</reference>
<evidence type="ECO:0000256" key="1">
    <source>
        <dbReference type="ARBA" id="ARBA00007592"/>
    </source>
</evidence>
<evidence type="ECO:0000313" key="4">
    <source>
        <dbReference type="EMBL" id="UOF90284.1"/>
    </source>
</evidence>
<proteinExistence type="inferred from homology"/>
<dbReference type="RefSeq" id="WP_347436978.1">
    <property type="nucleotide sequence ID" value="NZ_CP089291.1"/>
</dbReference>
<dbReference type="Gene3D" id="3.20.20.70">
    <property type="entry name" value="Aldolase class I"/>
    <property type="match status" value="1"/>
</dbReference>
<dbReference type="EMBL" id="CP089291">
    <property type="protein sequence ID" value="UOF90284.1"/>
    <property type="molecule type" value="Genomic_DNA"/>
</dbReference>
<sequence>MYTVSLAGIIATTVTPFTEDEDVDEKTFVEQVRYLVSTGVDGISVGGSTGEGAVLSDDEVGRLCQLAVQEVNGKIPVVAGVIRNSTREAIRTAEIAKSTGVDALMITPVHYHVNKPSDSGNFEFYQRIGEKLDLPIVVYNVVPHNLITPQQLEKLAEIPQIVAIKQSGGDIHGLAQMVKTCGERILVSSAVDDLLYPTYVIGAKGSIVAPSAIVPELLVQQWTAFLNGDFTTAEEIHQRLLPVYQAIQGPNFQGKIKEAIRQLGRPAGRTRSPIQAPTDEEIEFIRNKLIEADVL</sequence>
<dbReference type="PANTHER" id="PTHR12128">
    <property type="entry name" value="DIHYDRODIPICOLINATE SYNTHASE"/>
    <property type="match status" value="1"/>
</dbReference>
<dbReference type="PRINTS" id="PR00146">
    <property type="entry name" value="DHPICSNTHASE"/>
</dbReference>
<dbReference type="PIRSF" id="PIRSF001365">
    <property type="entry name" value="DHDPS"/>
    <property type="match status" value="1"/>
</dbReference>
<evidence type="ECO:0000256" key="3">
    <source>
        <dbReference type="PIRNR" id="PIRNR001365"/>
    </source>
</evidence>
<name>A0ABY4CJ31_9BACL</name>
<comment type="similarity">
    <text evidence="1 3">Belongs to the DapA family.</text>
</comment>
<dbReference type="InterPro" id="IPR002220">
    <property type="entry name" value="DapA-like"/>
</dbReference>